<dbReference type="Gene3D" id="3.30.465.10">
    <property type="match status" value="1"/>
</dbReference>
<reference evidence="6" key="2">
    <citation type="submission" date="2021-01" db="EMBL/GenBank/DDBJ databases">
        <authorList>
            <person name="Hahn C.R."/>
            <person name="Youssef N.H."/>
            <person name="Elshahed M."/>
        </authorList>
    </citation>
    <scope>NUCLEOTIDE SEQUENCE</scope>
    <source>
        <strain evidence="6">Zod_Metabat.24</strain>
    </source>
</reference>
<dbReference type="SUPFAM" id="SSF56176">
    <property type="entry name" value="FAD-binding/transporter-associated domain-like"/>
    <property type="match status" value="1"/>
</dbReference>
<evidence type="ECO:0000313" key="7">
    <source>
        <dbReference type="Proteomes" id="UP000809273"/>
    </source>
</evidence>
<dbReference type="InterPro" id="IPR016169">
    <property type="entry name" value="FAD-bd_PCMH_sub2"/>
</dbReference>
<evidence type="ECO:0000256" key="3">
    <source>
        <dbReference type="ARBA" id="ARBA00022827"/>
    </source>
</evidence>
<dbReference type="PANTHER" id="PTHR42934">
    <property type="entry name" value="GLYCOLATE OXIDASE SUBUNIT GLCD"/>
    <property type="match status" value="1"/>
</dbReference>
<reference evidence="6" key="1">
    <citation type="journal article" date="2021" name="Environ. Microbiol.">
        <title>Genomic characterization of three novel Desulfobacterota classes expand the metabolic and phylogenetic diversity of the phylum.</title>
        <authorList>
            <person name="Murphy C.L."/>
            <person name="Biggerstaff J."/>
            <person name="Eichhorn A."/>
            <person name="Ewing E."/>
            <person name="Shahan R."/>
            <person name="Soriano D."/>
            <person name="Stewart S."/>
            <person name="VanMol K."/>
            <person name="Walker R."/>
            <person name="Walters P."/>
            <person name="Elshahed M.S."/>
            <person name="Youssef N.H."/>
        </authorList>
    </citation>
    <scope>NUCLEOTIDE SEQUENCE</scope>
    <source>
        <strain evidence="6">Zod_Metabat.24</strain>
    </source>
</reference>
<evidence type="ECO:0000256" key="2">
    <source>
        <dbReference type="ARBA" id="ARBA00022630"/>
    </source>
</evidence>
<evidence type="ECO:0000259" key="5">
    <source>
        <dbReference type="PROSITE" id="PS51387"/>
    </source>
</evidence>
<dbReference type="GO" id="GO:0016491">
    <property type="term" value="F:oxidoreductase activity"/>
    <property type="evidence" value="ECO:0007669"/>
    <property type="project" value="UniProtKB-KW"/>
</dbReference>
<dbReference type="Gene3D" id="3.30.70.2190">
    <property type="match status" value="1"/>
</dbReference>
<dbReference type="FunFam" id="1.10.45.10:FF:000001">
    <property type="entry name" value="D-lactate dehydrogenase mitochondrial"/>
    <property type="match status" value="1"/>
</dbReference>
<keyword evidence="2" id="KW-0285">Flavoprotein</keyword>
<comment type="cofactor">
    <cofactor evidence="1">
        <name>FAD</name>
        <dbReference type="ChEBI" id="CHEBI:57692"/>
    </cofactor>
</comment>
<dbReference type="PANTHER" id="PTHR42934:SF2">
    <property type="entry name" value="GLYCOLATE OXIDASE SUBUNIT GLCD"/>
    <property type="match status" value="1"/>
</dbReference>
<accession>A0A9D8KGE2</accession>
<name>A0A9D8KGE2_9DELT</name>
<dbReference type="SUPFAM" id="SSF55103">
    <property type="entry name" value="FAD-linked oxidases, C-terminal domain"/>
    <property type="match status" value="1"/>
</dbReference>
<dbReference type="InterPro" id="IPR051914">
    <property type="entry name" value="FAD-linked_OxidoTrans_Type4"/>
</dbReference>
<comment type="caution">
    <text evidence="6">The sequence shown here is derived from an EMBL/GenBank/DDBJ whole genome shotgun (WGS) entry which is preliminary data.</text>
</comment>
<keyword evidence="4" id="KW-0560">Oxidoreductase</keyword>
<dbReference type="InterPro" id="IPR036318">
    <property type="entry name" value="FAD-bd_PCMH-like_sf"/>
</dbReference>
<dbReference type="InterPro" id="IPR016171">
    <property type="entry name" value="Vanillyl_alc_oxidase_C-sub2"/>
</dbReference>
<dbReference type="Gene3D" id="3.30.43.10">
    <property type="entry name" value="Uridine Diphospho-n-acetylenolpyruvylglucosamine Reductase, domain 2"/>
    <property type="match status" value="1"/>
</dbReference>
<dbReference type="InterPro" id="IPR004113">
    <property type="entry name" value="FAD-bd_oxidored_4_C"/>
</dbReference>
<protein>
    <submittedName>
        <fullName evidence="6">FAD-binding protein</fullName>
    </submittedName>
</protein>
<proteinExistence type="predicted"/>
<gene>
    <name evidence="6" type="ORF">JW984_13125</name>
</gene>
<dbReference type="InterPro" id="IPR016164">
    <property type="entry name" value="FAD-linked_Oxase-like_C"/>
</dbReference>
<evidence type="ECO:0000256" key="1">
    <source>
        <dbReference type="ARBA" id="ARBA00001974"/>
    </source>
</evidence>
<dbReference type="Gene3D" id="3.30.70.2740">
    <property type="match status" value="1"/>
</dbReference>
<evidence type="ECO:0000256" key="4">
    <source>
        <dbReference type="ARBA" id="ARBA00023002"/>
    </source>
</evidence>
<dbReference type="Gene3D" id="1.10.45.10">
    <property type="entry name" value="Vanillyl-alcohol Oxidase, Chain A, domain 4"/>
    <property type="match status" value="1"/>
</dbReference>
<keyword evidence="3" id="KW-0274">FAD</keyword>
<dbReference type="Proteomes" id="UP000809273">
    <property type="component" value="Unassembled WGS sequence"/>
</dbReference>
<dbReference type="EMBL" id="JAFGIX010000067">
    <property type="protein sequence ID" value="MBN1574132.1"/>
    <property type="molecule type" value="Genomic_DNA"/>
</dbReference>
<dbReference type="AlphaFoldDB" id="A0A9D8KGE2"/>
<dbReference type="PROSITE" id="PS51387">
    <property type="entry name" value="FAD_PCMH"/>
    <property type="match status" value="1"/>
</dbReference>
<dbReference type="GO" id="GO:0071949">
    <property type="term" value="F:FAD binding"/>
    <property type="evidence" value="ECO:0007669"/>
    <property type="project" value="InterPro"/>
</dbReference>
<dbReference type="InterPro" id="IPR016166">
    <property type="entry name" value="FAD-bd_PCMH"/>
</dbReference>
<dbReference type="Pfam" id="PF01565">
    <property type="entry name" value="FAD_binding_4"/>
    <property type="match status" value="1"/>
</dbReference>
<evidence type="ECO:0000313" key="6">
    <source>
        <dbReference type="EMBL" id="MBN1574132.1"/>
    </source>
</evidence>
<feature type="domain" description="FAD-binding PCMH-type" evidence="5">
    <location>
        <begin position="41"/>
        <end position="220"/>
    </location>
</feature>
<organism evidence="6 7">
    <name type="scientific">Candidatus Zymogenus saltonus</name>
    <dbReference type="NCBI Taxonomy" id="2844893"/>
    <lineage>
        <taxon>Bacteria</taxon>
        <taxon>Deltaproteobacteria</taxon>
        <taxon>Candidatus Zymogenia</taxon>
        <taxon>Candidatus Zymogeniales</taxon>
        <taxon>Candidatus Zymogenaceae</taxon>
        <taxon>Candidatus Zymogenus</taxon>
    </lineage>
</organism>
<dbReference type="Pfam" id="PF02913">
    <property type="entry name" value="FAD-oxidase_C"/>
    <property type="match status" value="1"/>
</dbReference>
<dbReference type="InterPro" id="IPR006094">
    <property type="entry name" value="Oxid_FAD_bind_N"/>
</dbReference>
<dbReference type="InterPro" id="IPR016167">
    <property type="entry name" value="FAD-bd_PCMH_sub1"/>
</dbReference>
<sequence>MSYGKVDRKIIVALTDIVGESGVFTDPDNLEKYSVDETTGVSGLPDVVVKPSTEKEVSAVMKLAHASRIPVTPRSGGTGVTGGAVPVFGGIILTLERMNRIIEIDTDNLMAVVEPGVITGDLGRRAEEEGLFYPPDPASLDSCCIGGNIAESAGGPRAVKYGTTKDYVCGLRVVFPDGSIAKMGGKVVKNATGYDLIGLMVGSEGTLGIVTEITLRLLPLPKSSVDVLVPFADLETASKAVSEIIRARIVPATIEFLDRGAIEIAEEFLKKKMPFVDAGAQLLIKIDGGDESEIERSMERIWEVCSSIGAEDMVVADSTAQRDRLWEGRRCIREAVTSISRVKEGEDVVVPRSEIPRLVEGAKRLLDGLGLTSIFFGHAGDGNVHVEILKGDLTDEQWEERLPKARERLYRLADKLGGLITGEHGIGLIRREYLNISLGDAEIEIMKRIKDAVDPLGILNPGKIFK</sequence>